<dbReference type="OrthoDB" id="3902805at2"/>
<dbReference type="Proteomes" id="UP000214618">
    <property type="component" value="Chromosome"/>
</dbReference>
<name>A0A223ELT6_9BACI</name>
<dbReference type="EMBL" id="CP017704">
    <property type="protein sequence ID" value="ASS96219.1"/>
    <property type="molecule type" value="Genomic_DNA"/>
</dbReference>
<organism evidence="1 2">
    <name type="scientific">Peribacillus simplex NBRC 15720 = DSM 1321</name>
    <dbReference type="NCBI Taxonomy" id="1349754"/>
    <lineage>
        <taxon>Bacteria</taxon>
        <taxon>Bacillati</taxon>
        <taxon>Bacillota</taxon>
        <taxon>Bacilli</taxon>
        <taxon>Bacillales</taxon>
        <taxon>Bacillaceae</taxon>
        <taxon>Peribacillus</taxon>
    </lineage>
</organism>
<dbReference type="RefSeq" id="WP_063233050.1">
    <property type="nucleotide sequence ID" value="NZ_BCVO01000007.1"/>
</dbReference>
<gene>
    <name evidence="1" type="ORF">BS1321_21265</name>
</gene>
<reference evidence="1 2" key="1">
    <citation type="submission" date="2016-10" db="EMBL/GenBank/DDBJ databases">
        <title>The whole genome sequencing and assembly of Bacillus simplex DSM 1321 strain.</title>
        <authorList>
            <person name="Park M.-K."/>
            <person name="Lee Y.-J."/>
            <person name="Yi H."/>
            <person name="Bahn Y.-S."/>
            <person name="Kim J.F."/>
            <person name="Lee D.-W."/>
        </authorList>
    </citation>
    <scope>NUCLEOTIDE SEQUENCE [LARGE SCALE GENOMIC DNA]</scope>
    <source>
        <strain evidence="1 2">DSM 1321</strain>
    </source>
</reference>
<dbReference type="AlphaFoldDB" id="A0A223ELT6"/>
<protein>
    <submittedName>
        <fullName evidence="1">Uncharacterized protein</fullName>
    </submittedName>
</protein>
<evidence type="ECO:0000313" key="2">
    <source>
        <dbReference type="Proteomes" id="UP000214618"/>
    </source>
</evidence>
<proteinExistence type="predicted"/>
<evidence type="ECO:0000313" key="1">
    <source>
        <dbReference type="EMBL" id="ASS96219.1"/>
    </source>
</evidence>
<dbReference type="GeneID" id="56475305"/>
<accession>A0A223ELT6</accession>
<sequence length="205" mass="23317">MIIMNSLFAYMPQDNQDIFRKGLKAGLWMDESFDWYPEEDMMSHPNGEIRTLSQTYTQGQVTFSKFTIRNTSFEIKRPKVFFHYENAFERQAVAFYSPNERAILHVAPQSIALLGGLVKGKSIAQYCIQGKGSLYQEGCFKSLKEGLLAYSPLAKGEVTSVFTLETEILPKECVEAVAWVIHAETKEEAKVINNQLLLTMQNVNI</sequence>